<evidence type="ECO:0000313" key="1">
    <source>
        <dbReference type="EMBL" id="MEK8071047.1"/>
    </source>
</evidence>
<dbReference type="Proteomes" id="UP001456513">
    <property type="component" value="Unassembled WGS sequence"/>
</dbReference>
<name>A0ABU9CUH5_9NOCA</name>
<evidence type="ECO:0000313" key="2">
    <source>
        <dbReference type="Proteomes" id="UP001456513"/>
    </source>
</evidence>
<dbReference type="EMBL" id="JBBPCN010000001">
    <property type="protein sequence ID" value="MEK8071047.1"/>
    <property type="molecule type" value="Genomic_DNA"/>
</dbReference>
<accession>A0ABU9CUH5</accession>
<keyword evidence="2" id="KW-1185">Reference proteome</keyword>
<reference evidence="1 2" key="1">
    <citation type="submission" date="2024-03" db="EMBL/GenBank/DDBJ databases">
        <title>Rhodococcus navarretei sp. nov. and Pseudarthrobacter quantumdoti sp. nov., two new species with the ability to biosynthesize Quantum Dots isolated from soil samples at Union Glacier, Antarctica.</title>
        <authorList>
            <person name="Vargas M."/>
        </authorList>
    </citation>
    <scope>NUCLEOTIDE SEQUENCE [LARGE SCALE GENOMIC DNA]</scope>
    <source>
        <strain evidence="1 2">EXRC-4A-4</strain>
    </source>
</reference>
<protein>
    <submittedName>
        <fullName evidence="1">Uncharacterized protein</fullName>
    </submittedName>
</protein>
<dbReference type="RefSeq" id="WP_243594075.1">
    <property type="nucleotide sequence ID" value="NZ_JBBPCN010000001.1"/>
</dbReference>
<gene>
    <name evidence="1" type="ORF">AABD04_09365</name>
</gene>
<proteinExistence type="predicted"/>
<comment type="caution">
    <text evidence="1">The sequence shown here is derived from an EMBL/GenBank/DDBJ whole genome shotgun (WGS) entry which is preliminary data.</text>
</comment>
<organism evidence="1 2">
    <name type="scientific">Rhodococcus navarretei</name>
    <dbReference type="NCBI Taxonomy" id="3128981"/>
    <lineage>
        <taxon>Bacteria</taxon>
        <taxon>Bacillati</taxon>
        <taxon>Actinomycetota</taxon>
        <taxon>Actinomycetes</taxon>
        <taxon>Mycobacteriales</taxon>
        <taxon>Nocardiaceae</taxon>
        <taxon>Rhodococcus</taxon>
    </lineage>
</organism>
<sequence>MKLRPAVVIDDPNAAFGEIGWRITGNNPPMFGEHGYRRIQELGRPKSA</sequence>